<sequence length="228" mass="26440">MKKYLISSLIFVLIVTSGILADHFSLIATIFGLDVGKFFNENKPHAQIYYLGIMVILFLIFIIKLQRDDNSSLKGKILEIESVKPPISNRDKKLLDEFFQKFDSFYEFKERLLQTRSMFIGLADSYADNITKFSEPNKAFSDNKLEEAKRSFLEALDRYIHFTDDYFNPIGSPNLIKFHGGTSEREAMATGQYDIDFEKYKVVVGEVIDTWAEFNTVLKQEYPDYVPE</sequence>
<evidence type="ECO:0000256" key="1">
    <source>
        <dbReference type="SAM" id="Phobius"/>
    </source>
</evidence>
<reference evidence="4" key="1">
    <citation type="submission" date="2015-07" db="EMBL/GenBank/DDBJ databases">
        <title>Genome sequencing project for genomic taxonomy and phylogenomics of Bacillus-like bacteria.</title>
        <authorList>
            <person name="Liu B."/>
            <person name="Wang J."/>
            <person name="Zhu Y."/>
            <person name="Liu G."/>
            <person name="Chen Q."/>
            <person name="Chen Z."/>
            <person name="Lan J."/>
            <person name="Che J."/>
            <person name="Ge C."/>
            <person name="Shi H."/>
            <person name="Pan Z."/>
            <person name="Liu X."/>
        </authorList>
    </citation>
    <scope>NUCLEOTIDE SEQUENCE [LARGE SCALE GENOMIC DNA]</scope>
    <source>
        <strain evidence="4">DSM 9887</strain>
    </source>
</reference>
<dbReference type="OrthoDB" id="10010009at2"/>
<dbReference type="EMBL" id="LGIQ01000007">
    <property type="protein sequence ID" value="KNB72952.1"/>
    <property type="molecule type" value="Genomic_DNA"/>
</dbReference>
<dbReference type="PATRIC" id="fig|54915.3.peg.1845"/>
<keyword evidence="1" id="KW-0812">Transmembrane</keyword>
<keyword evidence="1" id="KW-1133">Transmembrane helix</keyword>
<dbReference type="Proteomes" id="UP000036834">
    <property type="component" value="Unassembled WGS sequence"/>
</dbReference>
<gene>
    <name evidence="3" type="ORF">ADS79_14105</name>
    <name evidence="2" type="ORF">BRE01_62690</name>
</gene>
<dbReference type="Proteomes" id="UP000319578">
    <property type="component" value="Unassembled WGS sequence"/>
</dbReference>
<keyword evidence="1" id="KW-0472">Membrane</keyword>
<reference evidence="2 5" key="3">
    <citation type="submission" date="2019-06" db="EMBL/GenBank/DDBJ databases">
        <title>Whole genome shotgun sequence of Brevibacillus reuszeri NBRC 15719.</title>
        <authorList>
            <person name="Hosoyama A."/>
            <person name="Uohara A."/>
            <person name="Ohji S."/>
            <person name="Ichikawa N."/>
        </authorList>
    </citation>
    <scope>NUCLEOTIDE SEQUENCE [LARGE SCALE GENOMIC DNA]</scope>
    <source>
        <strain evidence="2 5">NBRC 15719</strain>
    </source>
</reference>
<proteinExistence type="predicted"/>
<evidence type="ECO:0000313" key="5">
    <source>
        <dbReference type="Proteomes" id="UP000319578"/>
    </source>
</evidence>
<dbReference type="AlphaFoldDB" id="A0A0K9YWF3"/>
<evidence type="ECO:0000313" key="4">
    <source>
        <dbReference type="Proteomes" id="UP000036834"/>
    </source>
</evidence>
<keyword evidence="5" id="KW-1185">Reference proteome</keyword>
<feature type="transmembrane region" description="Helical" evidence="1">
    <location>
        <begin position="45"/>
        <end position="65"/>
    </location>
</feature>
<accession>A0A0K9YWF3</accession>
<evidence type="ECO:0000313" key="3">
    <source>
        <dbReference type="EMBL" id="KNB72952.1"/>
    </source>
</evidence>
<protein>
    <submittedName>
        <fullName evidence="3">Uncharacterized protein</fullName>
    </submittedName>
</protein>
<evidence type="ECO:0000313" key="2">
    <source>
        <dbReference type="EMBL" id="GED72567.1"/>
    </source>
</evidence>
<dbReference type="EMBL" id="BJON01000031">
    <property type="protein sequence ID" value="GED72567.1"/>
    <property type="molecule type" value="Genomic_DNA"/>
</dbReference>
<organism evidence="3 4">
    <name type="scientific">Brevibacillus reuszeri</name>
    <dbReference type="NCBI Taxonomy" id="54915"/>
    <lineage>
        <taxon>Bacteria</taxon>
        <taxon>Bacillati</taxon>
        <taxon>Bacillota</taxon>
        <taxon>Bacilli</taxon>
        <taxon>Bacillales</taxon>
        <taxon>Paenibacillaceae</taxon>
        <taxon>Brevibacillus</taxon>
    </lineage>
</organism>
<reference evidence="3" key="2">
    <citation type="submission" date="2015-07" db="EMBL/GenBank/DDBJ databases">
        <title>MeaNS - Measles Nucleotide Surveillance Program.</title>
        <authorList>
            <person name="Tran T."/>
            <person name="Druce J."/>
        </authorList>
    </citation>
    <scope>NUCLEOTIDE SEQUENCE</scope>
    <source>
        <strain evidence="3">DSM 9887</strain>
    </source>
</reference>
<name>A0A0K9YWF3_9BACL</name>
<comment type="caution">
    <text evidence="3">The sequence shown here is derived from an EMBL/GenBank/DDBJ whole genome shotgun (WGS) entry which is preliminary data.</text>
</comment>
<dbReference type="RefSeq" id="WP_049739003.1">
    <property type="nucleotide sequence ID" value="NZ_BJON01000031.1"/>
</dbReference>